<evidence type="ECO:0000256" key="6">
    <source>
        <dbReference type="HAMAP-Rule" id="MF_00337"/>
    </source>
</evidence>
<reference evidence="7 8" key="1">
    <citation type="submission" date="2019-12" db="EMBL/GenBank/DDBJ databases">
        <title>Genome sequenceing of Clostridium bovifaecis.</title>
        <authorList>
            <person name="Yao Y."/>
        </authorList>
    </citation>
    <scope>NUCLEOTIDE SEQUENCE [LARGE SCALE GENOMIC DNA]</scope>
    <source>
        <strain evidence="7 8">BXX</strain>
    </source>
</reference>
<evidence type="ECO:0000256" key="4">
    <source>
        <dbReference type="ARBA" id="ARBA00022801"/>
    </source>
</evidence>
<keyword evidence="3 6" id="KW-0540">Nuclease</keyword>
<evidence type="ECO:0000313" key="7">
    <source>
        <dbReference type="EMBL" id="QGU95155.1"/>
    </source>
</evidence>
<comment type="similarity">
    <text evidence="1 6">Belongs to the XseB family.</text>
</comment>
<keyword evidence="4 6" id="KW-0378">Hydrolase</keyword>
<evidence type="ECO:0000256" key="2">
    <source>
        <dbReference type="ARBA" id="ARBA00022490"/>
    </source>
</evidence>
<comment type="function">
    <text evidence="6">Bidirectionally degrades single-stranded DNA into large acid-insoluble oligonucleotides, which are then degraded further into small acid-soluble oligonucleotides.</text>
</comment>
<keyword evidence="5 6" id="KW-0269">Exonuclease</keyword>
<accession>A0A6I6FBK1</accession>
<comment type="subunit">
    <text evidence="6">Heterooligomer composed of large and small subunits.</text>
</comment>
<dbReference type="Proteomes" id="UP000422764">
    <property type="component" value="Chromosome"/>
</dbReference>
<proteinExistence type="inferred from homology"/>
<dbReference type="GO" id="GO:0008855">
    <property type="term" value="F:exodeoxyribonuclease VII activity"/>
    <property type="evidence" value="ECO:0007669"/>
    <property type="project" value="UniProtKB-UniRule"/>
</dbReference>
<comment type="catalytic activity">
    <reaction evidence="6">
        <text>Exonucleolytic cleavage in either 5'- to 3'- or 3'- to 5'-direction to yield nucleoside 5'-phosphates.</text>
        <dbReference type="EC" id="3.1.11.6"/>
    </reaction>
</comment>
<dbReference type="InterPro" id="IPR037004">
    <property type="entry name" value="Exonuc_VII_ssu_sf"/>
</dbReference>
<dbReference type="GO" id="GO:0009318">
    <property type="term" value="C:exodeoxyribonuclease VII complex"/>
    <property type="evidence" value="ECO:0007669"/>
    <property type="project" value="UniProtKB-UniRule"/>
</dbReference>
<evidence type="ECO:0000256" key="1">
    <source>
        <dbReference type="ARBA" id="ARBA00009998"/>
    </source>
</evidence>
<keyword evidence="2 6" id="KW-0963">Cytoplasm</keyword>
<dbReference type="Gene3D" id="1.10.287.1040">
    <property type="entry name" value="Exonuclease VII, small subunit"/>
    <property type="match status" value="1"/>
</dbReference>
<dbReference type="HAMAP" id="MF_00337">
    <property type="entry name" value="Exonuc_7_S"/>
    <property type="match status" value="1"/>
</dbReference>
<dbReference type="GO" id="GO:0005829">
    <property type="term" value="C:cytosol"/>
    <property type="evidence" value="ECO:0007669"/>
    <property type="project" value="TreeGrafter"/>
</dbReference>
<dbReference type="EMBL" id="CP046522">
    <property type="protein sequence ID" value="QGU95155.1"/>
    <property type="molecule type" value="Genomic_DNA"/>
</dbReference>
<organism evidence="7 8">
    <name type="scientific">Clostridium bovifaecis</name>
    <dbReference type="NCBI Taxonomy" id="2184719"/>
    <lineage>
        <taxon>Bacteria</taxon>
        <taxon>Bacillati</taxon>
        <taxon>Bacillota</taxon>
        <taxon>Clostridia</taxon>
        <taxon>Eubacteriales</taxon>
        <taxon>Clostridiaceae</taxon>
        <taxon>Clostridium</taxon>
    </lineage>
</organism>
<dbReference type="AlphaFoldDB" id="A0A6I6FBK1"/>
<dbReference type="EC" id="3.1.11.6" evidence="6"/>
<name>A0A6I6FBK1_9CLOT</name>
<evidence type="ECO:0000256" key="5">
    <source>
        <dbReference type="ARBA" id="ARBA00022839"/>
    </source>
</evidence>
<protein>
    <recommendedName>
        <fullName evidence="6">Exodeoxyribonuclease 7 small subunit</fullName>
        <ecNumber evidence="6">3.1.11.6</ecNumber>
    </recommendedName>
    <alternativeName>
        <fullName evidence="6">Exodeoxyribonuclease VII small subunit</fullName>
        <shortName evidence="6">Exonuclease VII small subunit</shortName>
    </alternativeName>
</protein>
<dbReference type="GO" id="GO:0006308">
    <property type="term" value="P:DNA catabolic process"/>
    <property type="evidence" value="ECO:0007669"/>
    <property type="project" value="UniProtKB-UniRule"/>
</dbReference>
<dbReference type="Pfam" id="PF02609">
    <property type="entry name" value="Exonuc_VII_S"/>
    <property type="match status" value="1"/>
</dbReference>
<dbReference type="NCBIfam" id="TIGR01280">
    <property type="entry name" value="xseB"/>
    <property type="match status" value="1"/>
</dbReference>
<dbReference type="PIRSF" id="PIRSF006488">
    <property type="entry name" value="Exonuc_VII_S"/>
    <property type="match status" value="1"/>
</dbReference>
<dbReference type="NCBIfam" id="NF002140">
    <property type="entry name" value="PRK00977.1-4"/>
    <property type="match status" value="1"/>
</dbReference>
<sequence length="73" mass="8506">MAKKKESYEDLVVKLEEIIRQMESDEISLENSMKSYEEGINLCNKIYKMLNEAEGRVKILTESGEKNFIEADE</sequence>
<evidence type="ECO:0000256" key="3">
    <source>
        <dbReference type="ARBA" id="ARBA00022722"/>
    </source>
</evidence>
<comment type="subcellular location">
    <subcellularLocation>
        <location evidence="6">Cytoplasm</location>
    </subcellularLocation>
</comment>
<dbReference type="SUPFAM" id="SSF116842">
    <property type="entry name" value="XseB-like"/>
    <property type="match status" value="1"/>
</dbReference>
<gene>
    <name evidence="6" type="primary">xseB</name>
    <name evidence="7" type="ORF">GOM49_08665</name>
</gene>
<dbReference type="PANTHER" id="PTHR34137">
    <property type="entry name" value="EXODEOXYRIBONUCLEASE 7 SMALL SUBUNIT"/>
    <property type="match status" value="1"/>
</dbReference>
<dbReference type="PANTHER" id="PTHR34137:SF1">
    <property type="entry name" value="EXODEOXYRIBONUCLEASE 7 SMALL SUBUNIT"/>
    <property type="match status" value="1"/>
</dbReference>
<keyword evidence="8" id="KW-1185">Reference proteome</keyword>
<evidence type="ECO:0000313" key="8">
    <source>
        <dbReference type="Proteomes" id="UP000422764"/>
    </source>
</evidence>
<dbReference type="InterPro" id="IPR003761">
    <property type="entry name" value="Exonuc_VII_S"/>
</dbReference>